<dbReference type="InterPro" id="IPR013570">
    <property type="entry name" value="Tscrpt_reg_YsiA_C"/>
</dbReference>
<dbReference type="InterPro" id="IPR009057">
    <property type="entry name" value="Homeodomain-like_sf"/>
</dbReference>
<dbReference type="Gene3D" id="1.10.357.10">
    <property type="entry name" value="Tetracycline Repressor, domain 2"/>
    <property type="match status" value="1"/>
</dbReference>
<accession>C0QJN5</accession>
<evidence type="ECO:0000259" key="5">
    <source>
        <dbReference type="PROSITE" id="PS50977"/>
    </source>
</evidence>
<dbReference type="eggNOG" id="COG1309">
    <property type="taxonomic scope" value="Bacteria"/>
</dbReference>
<dbReference type="PRINTS" id="PR00455">
    <property type="entry name" value="HTHTETR"/>
</dbReference>
<dbReference type="STRING" id="177437.HRM2_07740"/>
<evidence type="ECO:0000256" key="3">
    <source>
        <dbReference type="ARBA" id="ARBA00023163"/>
    </source>
</evidence>
<dbReference type="RefSeq" id="WP_012663132.1">
    <property type="nucleotide sequence ID" value="NC_012108.1"/>
</dbReference>
<dbReference type="PANTHER" id="PTHR30055">
    <property type="entry name" value="HTH-TYPE TRANSCRIPTIONAL REGULATOR RUTR"/>
    <property type="match status" value="1"/>
</dbReference>
<dbReference type="InterPro" id="IPR050109">
    <property type="entry name" value="HTH-type_TetR-like_transc_reg"/>
</dbReference>
<protein>
    <submittedName>
        <fullName evidence="6">Transcriptional regulator (TetR family protein)</fullName>
    </submittedName>
</protein>
<keyword evidence="7" id="KW-1185">Reference proteome</keyword>
<keyword evidence="3" id="KW-0804">Transcription</keyword>
<evidence type="ECO:0000313" key="7">
    <source>
        <dbReference type="Proteomes" id="UP000000442"/>
    </source>
</evidence>
<dbReference type="GO" id="GO:0000976">
    <property type="term" value="F:transcription cis-regulatory region binding"/>
    <property type="evidence" value="ECO:0007669"/>
    <property type="project" value="TreeGrafter"/>
</dbReference>
<dbReference type="InterPro" id="IPR001387">
    <property type="entry name" value="Cro/C1-type_HTH"/>
</dbReference>
<dbReference type="InterPro" id="IPR036271">
    <property type="entry name" value="Tet_transcr_reg_TetR-rel_C_sf"/>
</dbReference>
<dbReference type="CDD" id="cd00093">
    <property type="entry name" value="HTH_XRE"/>
    <property type="match status" value="1"/>
</dbReference>
<keyword evidence="1" id="KW-0805">Transcription regulation</keyword>
<organism evidence="6 7">
    <name type="scientific">Desulforapulum autotrophicum (strain ATCC 43914 / DSM 3382 / VKM B-1955 / HRM2)</name>
    <name type="common">Desulfobacterium autotrophicum</name>
    <dbReference type="NCBI Taxonomy" id="177437"/>
    <lineage>
        <taxon>Bacteria</taxon>
        <taxon>Pseudomonadati</taxon>
        <taxon>Thermodesulfobacteriota</taxon>
        <taxon>Desulfobacteria</taxon>
        <taxon>Desulfobacterales</taxon>
        <taxon>Desulfobacteraceae</taxon>
        <taxon>Desulforapulum</taxon>
    </lineage>
</organism>
<reference evidence="6 7" key="1">
    <citation type="journal article" date="2009" name="Environ. Microbiol.">
        <title>Genome sequence of Desulfobacterium autotrophicum HRM2, a marine sulfate reducer oxidizing organic carbon completely to carbon dioxide.</title>
        <authorList>
            <person name="Strittmatter A.W."/>
            <person name="Liesegang H."/>
            <person name="Rabus R."/>
            <person name="Decker I."/>
            <person name="Amann J."/>
            <person name="Andres S."/>
            <person name="Henne A."/>
            <person name="Fricke W.F."/>
            <person name="Martinez-Arias R."/>
            <person name="Bartels D."/>
            <person name="Goesmann A."/>
            <person name="Krause L."/>
            <person name="Puehler A."/>
            <person name="Klenk H.P."/>
            <person name="Richter M."/>
            <person name="Schuler M."/>
            <person name="Gloeckner F.O."/>
            <person name="Meyerdierks A."/>
            <person name="Gottschalk G."/>
            <person name="Amann R."/>
        </authorList>
    </citation>
    <scope>NUCLEOTIDE SEQUENCE [LARGE SCALE GENOMIC DNA]</scope>
    <source>
        <strain evidence="7">ATCC 43914 / DSM 3382 / HRM2</strain>
    </source>
</reference>
<feature type="DNA-binding region" description="H-T-H motif" evidence="4">
    <location>
        <begin position="32"/>
        <end position="51"/>
    </location>
</feature>
<feature type="domain" description="HTH tetR-type" evidence="5">
    <location>
        <begin position="9"/>
        <end position="69"/>
    </location>
</feature>
<evidence type="ECO:0000313" key="6">
    <source>
        <dbReference type="EMBL" id="ACN13888.1"/>
    </source>
</evidence>
<name>C0QJN5_DESAH</name>
<evidence type="ECO:0000256" key="1">
    <source>
        <dbReference type="ARBA" id="ARBA00023015"/>
    </source>
</evidence>
<dbReference type="GO" id="GO:0003700">
    <property type="term" value="F:DNA-binding transcription factor activity"/>
    <property type="evidence" value="ECO:0007669"/>
    <property type="project" value="TreeGrafter"/>
</dbReference>
<sequence length="197" mass="22787">MEQLGNPFPPGKRKILKALRHLLEERHFASITIAEIARTAGVTEGLIYKYFKDKRDILHQVLSVHYEDFLAQIRRDLKGIDGPLNRLQKVIWSCIDRYANHRVFARIILLEVRNSDDYFESKAYQQVRILNKIIMTLIEQGVAAGEIRRDIPATFIRNTIFGAIEHSCMNRAIFNKAISTDETARHITDLIFKGIKP</sequence>
<dbReference type="AlphaFoldDB" id="C0QJN5"/>
<gene>
    <name evidence="6" type="ordered locus">HRM2_07740</name>
</gene>
<proteinExistence type="predicted"/>
<dbReference type="EMBL" id="CP001087">
    <property type="protein sequence ID" value="ACN13888.1"/>
    <property type="molecule type" value="Genomic_DNA"/>
</dbReference>
<dbReference type="Pfam" id="PF00440">
    <property type="entry name" value="TetR_N"/>
    <property type="match status" value="1"/>
</dbReference>
<dbReference type="InterPro" id="IPR001647">
    <property type="entry name" value="HTH_TetR"/>
</dbReference>
<dbReference type="PANTHER" id="PTHR30055:SF234">
    <property type="entry name" value="HTH-TYPE TRANSCRIPTIONAL REGULATOR BETI"/>
    <property type="match status" value="1"/>
</dbReference>
<dbReference type="OrthoDB" id="7185252at2"/>
<dbReference type="KEGG" id="dat:HRM2_07740"/>
<dbReference type="SUPFAM" id="SSF48498">
    <property type="entry name" value="Tetracyclin repressor-like, C-terminal domain"/>
    <property type="match status" value="1"/>
</dbReference>
<dbReference type="Proteomes" id="UP000000442">
    <property type="component" value="Chromosome"/>
</dbReference>
<evidence type="ECO:0000256" key="2">
    <source>
        <dbReference type="ARBA" id="ARBA00023125"/>
    </source>
</evidence>
<dbReference type="PROSITE" id="PS50977">
    <property type="entry name" value="HTH_TETR_2"/>
    <property type="match status" value="1"/>
</dbReference>
<keyword evidence="2 4" id="KW-0238">DNA-binding</keyword>
<evidence type="ECO:0000256" key="4">
    <source>
        <dbReference type="PROSITE-ProRule" id="PRU00335"/>
    </source>
</evidence>
<dbReference type="SUPFAM" id="SSF46689">
    <property type="entry name" value="Homeodomain-like"/>
    <property type="match status" value="1"/>
</dbReference>
<dbReference type="Pfam" id="PF08359">
    <property type="entry name" value="TetR_C_4"/>
    <property type="match status" value="1"/>
</dbReference>
<dbReference type="Gene3D" id="1.10.10.60">
    <property type="entry name" value="Homeodomain-like"/>
    <property type="match status" value="1"/>
</dbReference>
<dbReference type="HOGENOM" id="CLU_069356_12_2_7"/>